<dbReference type="EMBL" id="MN739786">
    <property type="protein sequence ID" value="QHT26368.1"/>
    <property type="molecule type" value="Genomic_DNA"/>
</dbReference>
<organism evidence="1">
    <name type="scientific">viral metagenome</name>
    <dbReference type="NCBI Taxonomy" id="1070528"/>
    <lineage>
        <taxon>unclassified sequences</taxon>
        <taxon>metagenomes</taxon>
        <taxon>organismal metagenomes</taxon>
    </lineage>
</organism>
<reference evidence="1" key="1">
    <citation type="journal article" date="2020" name="Nature">
        <title>Giant virus diversity and host interactions through global metagenomics.</title>
        <authorList>
            <person name="Schulz F."/>
            <person name="Roux S."/>
            <person name="Paez-Espino D."/>
            <person name="Jungbluth S."/>
            <person name="Walsh D.A."/>
            <person name="Denef V.J."/>
            <person name="McMahon K.D."/>
            <person name="Konstantinidis K.T."/>
            <person name="Eloe-Fadrosh E.A."/>
            <person name="Kyrpides N.C."/>
            <person name="Woyke T."/>
        </authorList>
    </citation>
    <scope>NUCLEOTIDE SEQUENCE</scope>
    <source>
        <strain evidence="1">GVMAG-M-3300023179-27</strain>
    </source>
</reference>
<accession>A0A6C0EBV7</accession>
<proteinExistence type="predicted"/>
<evidence type="ECO:0000313" key="1">
    <source>
        <dbReference type="EMBL" id="QHT26368.1"/>
    </source>
</evidence>
<protein>
    <submittedName>
        <fullName evidence="1">Uncharacterized protein</fullName>
    </submittedName>
</protein>
<name>A0A6C0EBV7_9ZZZZ</name>
<sequence>MSTTSEVISEPTQGANDECQRIFEEFLALHGQLYHQLRQAATEEERDKCRDSITGAQQEYLRRLESAKKST</sequence>
<dbReference type="AlphaFoldDB" id="A0A6C0EBV7"/>